<reference evidence="1" key="1">
    <citation type="submission" date="2020-05" db="EMBL/GenBank/DDBJ databases">
        <authorList>
            <person name="Chiriac C."/>
            <person name="Salcher M."/>
            <person name="Ghai R."/>
            <person name="Kavagutti S V."/>
        </authorList>
    </citation>
    <scope>NUCLEOTIDE SEQUENCE</scope>
</reference>
<evidence type="ECO:0000313" key="1">
    <source>
        <dbReference type="EMBL" id="CAB4240958.1"/>
    </source>
</evidence>
<dbReference type="EMBL" id="LR797819">
    <property type="protein sequence ID" value="CAB4240958.1"/>
    <property type="molecule type" value="Genomic_DNA"/>
</dbReference>
<proteinExistence type="predicted"/>
<protein>
    <submittedName>
        <fullName evidence="1">Uncharacterized protein</fullName>
    </submittedName>
</protein>
<name>A0A6J5TBU9_9CAUD</name>
<accession>A0A6J5TBU9</accession>
<sequence>MTQIEYTNKPSKPTLMAAIRKALNAGETFIYLAWGENWITIAKDQWGLFGTGWIGEIGGQDLANAFKMTT</sequence>
<organism evidence="1">
    <name type="scientific">uncultured Caudovirales phage</name>
    <dbReference type="NCBI Taxonomy" id="2100421"/>
    <lineage>
        <taxon>Viruses</taxon>
        <taxon>Duplodnaviria</taxon>
        <taxon>Heunggongvirae</taxon>
        <taxon>Uroviricota</taxon>
        <taxon>Caudoviricetes</taxon>
        <taxon>Peduoviridae</taxon>
        <taxon>Maltschvirus</taxon>
        <taxon>Maltschvirus maltsch</taxon>
    </lineage>
</organism>
<gene>
    <name evidence="1" type="ORF">UFOVP56_40</name>
</gene>